<organism evidence="1 2">
    <name type="scientific">Punica granatum</name>
    <name type="common">Pomegranate</name>
    <dbReference type="NCBI Taxonomy" id="22663"/>
    <lineage>
        <taxon>Eukaryota</taxon>
        <taxon>Viridiplantae</taxon>
        <taxon>Streptophyta</taxon>
        <taxon>Embryophyta</taxon>
        <taxon>Tracheophyta</taxon>
        <taxon>Spermatophyta</taxon>
        <taxon>Magnoliopsida</taxon>
        <taxon>eudicotyledons</taxon>
        <taxon>Gunneridae</taxon>
        <taxon>Pentapetalae</taxon>
        <taxon>rosids</taxon>
        <taxon>malvids</taxon>
        <taxon>Myrtales</taxon>
        <taxon>Lythraceae</taxon>
        <taxon>Punica</taxon>
    </lineage>
</organism>
<keyword evidence="2" id="KW-1185">Reference proteome</keyword>
<dbReference type="Proteomes" id="UP000233551">
    <property type="component" value="Unassembled WGS sequence"/>
</dbReference>
<proteinExistence type="predicted"/>
<dbReference type="AlphaFoldDB" id="A0A2I0JJJ1"/>
<name>A0A2I0JJJ1_PUNGR</name>
<gene>
    <name evidence="1" type="ORF">CRG98_023179</name>
</gene>
<evidence type="ECO:0000313" key="1">
    <source>
        <dbReference type="EMBL" id="PKI56441.1"/>
    </source>
</evidence>
<protein>
    <submittedName>
        <fullName evidence="1">Uncharacterized protein</fullName>
    </submittedName>
</protein>
<reference evidence="1 2" key="1">
    <citation type="submission" date="2017-11" db="EMBL/GenBank/DDBJ databases">
        <title>De-novo sequencing of pomegranate (Punica granatum L.) genome.</title>
        <authorList>
            <person name="Akparov Z."/>
            <person name="Amiraslanov A."/>
            <person name="Hajiyeva S."/>
            <person name="Abbasov M."/>
            <person name="Kaur K."/>
            <person name="Hamwieh A."/>
            <person name="Solovyev V."/>
            <person name="Salamov A."/>
            <person name="Braich B."/>
            <person name="Kosarev P."/>
            <person name="Mahmoud A."/>
            <person name="Hajiyev E."/>
            <person name="Babayeva S."/>
            <person name="Izzatullayeva V."/>
            <person name="Mammadov A."/>
            <person name="Mammadov A."/>
            <person name="Sharifova S."/>
            <person name="Ojaghi J."/>
            <person name="Eynullazada K."/>
            <person name="Bayramov B."/>
            <person name="Abdulazimova A."/>
            <person name="Shahmuradov I."/>
        </authorList>
    </citation>
    <scope>NUCLEOTIDE SEQUENCE [LARGE SCALE GENOMIC DNA]</scope>
    <source>
        <strain evidence="2">cv. AG2017</strain>
        <tissue evidence="1">Leaf</tissue>
    </source>
</reference>
<dbReference type="EMBL" id="PGOL01001598">
    <property type="protein sequence ID" value="PKI56441.1"/>
    <property type="molecule type" value="Genomic_DNA"/>
</dbReference>
<evidence type="ECO:0000313" key="2">
    <source>
        <dbReference type="Proteomes" id="UP000233551"/>
    </source>
</evidence>
<comment type="caution">
    <text evidence="1">The sequence shown here is derived from an EMBL/GenBank/DDBJ whole genome shotgun (WGS) entry which is preliminary data.</text>
</comment>
<sequence length="58" mass="6468">MDILQVEGLGVIAIGSNPSRMAIDPATLSEECMWARRQKSASWRTKAERVRTARLGRP</sequence>
<accession>A0A2I0JJJ1</accession>